<reference evidence="1 2" key="1">
    <citation type="submission" date="2015-06" db="EMBL/GenBank/DDBJ databases">
        <title>Genome sequencing project of Bacillus galactosidilyticus PL133.</title>
        <authorList>
            <person name="Gaiero J."/>
            <person name="Nicol R."/>
            <person name="Habash M."/>
        </authorList>
    </citation>
    <scope>NUCLEOTIDE SEQUENCE [LARGE SCALE GENOMIC DNA]</scope>
    <source>
        <strain evidence="1 2">PL133</strain>
    </source>
</reference>
<accession>A0A0Q9XN53</accession>
<proteinExistence type="predicted"/>
<evidence type="ECO:0000313" key="2">
    <source>
        <dbReference type="Proteomes" id="UP000053881"/>
    </source>
</evidence>
<protein>
    <submittedName>
        <fullName evidence="1">Uncharacterized protein</fullName>
    </submittedName>
</protein>
<dbReference type="AlphaFoldDB" id="A0A0Q9XN53"/>
<dbReference type="Proteomes" id="UP000053881">
    <property type="component" value="Unassembled WGS sequence"/>
</dbReference>
<organism evidence="1 2">
    <name type="scientific">Lederbergia galactosidilytica</name>
    <dbReference type="NCBI Taxonomy" id="217031"/>
    <lineage>
        <taxon>Bacteria</taxon>
        <taxon>Bacillati</taxon>
        <taxon>Bacillota</taxon>
        <taxon>Bacilli</taxon>
        <taxon>Bacillales</taxon>
        <taxon>Bacillaceae</taxon>
        <taxon>Lederbergia</taxon>
    </lineage>
</organism>
<dbReference type="EMBL" id="LGPB01000137">
    <property type="protein sequence ID" value="KRG09686.1"/>
    <property type="molecule type" value="Genomic_DNA"/>
</dbReference>
<name>A0A0Q9XN53_9BACI</name>
<gene>
    <name evidence="1" type="ORF">ACA29_20810</name>
</gene>
<evidence type="ECO:0000313" key="1">
    <source>
        <dbReference type="EMBL" id="KRG09686.1"/>
    </source>
</evidence>
<comment type="caution">
    <text evidence="1">The sequence shown here is derived from an EMBL/GenBank/DDBJ whole genome shotgun (WGS) entry which is preliminary data.</text>
</comment>
<sequence length="148" mass="16550">MRLTLGKKEFSDNIHPFNHGSPIIPITAVWAIKAPAIMLIHANFEAIFIMNGKKQRETSKLKKIPIIAMDIFSESSEMITTLSKQIKKSVAAKSNKTFTLMEIERLKGGEKVSLVNDFVTSFKAIKSKIMPIMTWITGIVRSVSITTI</sequence>